<keyword evidence="3" id="KW-1185">Reference proteome</keyword>
<gene>
    <name evidence="2" type="ORF">C7S20_12265</name>
</gene>
<evidence type="ECO:0000313" key="3">
    <source>
        <dbReference type="Proteomes" id="UP000241507"/>
    </source>
</evidence>
<accession>A0A2R3Z6S4</accession>
<dbReference type="SUPFAM" id="SSF48452">
    <property type="entry name" value="TPR-like"/>
    <property type="match status" value="1"/>
</dbReference>
<dbReference type="OrthoDB" id="742239at2"/>
<dbReference type="NCBIfam" id="TIGR04390">
    <property type="entry name" value="OMP_YaiO_dom"/>
    <property type="match status" value="1"/>
</dbReference>
<dbReference type="Pfam" id="PF19413">
    <property type="entry name" value="YaiO"/>
    <property type="match status" value="1"/>
</dbReference>
<feature type="domain" description="YaiO beta-barrel" evidence="1">
    <location>
        <begin position="181"/>
        <end position="355"/>
    </location>
</feature>
<evidence type="ECO:0000313" key="2">
    <source>
        <dbReference type="EMBL" id="AVR45965.1"/>
    </source>
</evidence>
<dbReference type="RefSeq" id="WP_107012740.1">
    <property type="nucleotide sequence ID" value="NZ_CP028136.1"/>
</dbReference>
<dbReference type="KEGG" id="grs:C7S20_12265"/>
<name>A0A2R3Z6S4_9FLAO</name>
<dbReference type="InterPro" id="IPR011990">
    <property type="entry name" value="TPR-like_helical_dom_sf"/>
</dbReference>
<sequence>MAAHRYVILLLFFLGSLNLYSQEISETNTDSIYFKALNLYKNKEYPLSLDYTNKGLELAKDYHDIRILRIRNEWVLQKIDQAEDDILYLMKYAKDYPGVKELAEKQIGFYSDASESLSFINEIEMNYEVGDEIRTLQASLLLKVKQPEKARKIALELFKKPDLNKNLRYQLQNILTRTVSDEIGLSYQYVNFSKGYSRTNPWNTIIGEYLHYFNRTALIGRIHYTDRSFDNGYLYELESYPVFSDKFYAQLTAGFSNGDVYPEFRGSASIFLNFLKVFEAEAGGRLLHFSNQDYFTGIIGLTAYQGKFYLNLRSFIGPERLNKIVQNYQFNLRYYFKDIDNYLFARIGSGISPDEKTIFTQVQENPGLEAYYFNIGLNKSLGIHHLFQLSGGYLNEDIDQNNKGNQFLASLSYRFRF</sequence>
<reference evidence="3" key="1">
    <citation type="submission" date="2018-03" db="EMBL/GenBank/DDBJ databases">
        <title>Gramella fulva sp. nov., isolated from a dry surface of tidal flat.</title>
        <authorList>
            <person name="Hwang S.H."/>
            <person name="Hwang W.M."/>
            <person name="Kang K."/>
            <person name="Ahn T.-Y."/>
        </authorList>
    </citation>
    <scope>NUCLEOTIDE SEQUENCE [LARGE SCALE GENOMIC DNA]</scope>
    <source>
        <strain evidence="3">SH35</strain>
    </source>
</reference>
<dbReference type="AlphaFoldDB" id="A0A2R3Z6S4"/>
<organism evidence="2 3">
    <name type="scientific">Christiangramia fulva</name>
    <dbReference type="NCBI Taxonomy" id="2126553"/>
    <lineage>
        <taxon>Bacteria</taxon>
        <taxon>Pseudomonadati</taxon>
        <taxon>Bacteroidota</taxon>
        <taxon>Flavobacteriia</taxon>
        <taxon>Flavobacteriales</taxon>
        <taxon>Flavobacteriaceae</taxon>
        <taxon>Christiangramia</taxon>
    </lineage>
</organism>
<protein>
    <recommendedName>
        <fullName evidence="1">YaiO beta-barrel domain-containing protein</fullName>
    </recommendedName>
</protein>
<dbReference type="Proteomes" id="UP000241507">
    <property type="component" value="Chromosome"/>
</dbReference>
<dbReference type="EMBL" id="CP028136">
    <property type="protein sequence ID" value="AVR45965.1"/>
    <property type="molecule type" value="Genomic_DNA"/>
</dbReference>
<dbReference type="InterPro" id="IPR030887">
    <property type="entry name" value="Beta-barrel_YaiO"/>
</dbReference>
<evidence type="ECO:0000259" key="1">
    <source>
        <dbReference type="Pfam" id="PF19413"/>
    </source>
</evidence>
<proteinExistence type="predicted"/>